<evidence type="ECO:0000313" key="5">
    <source>
        <dbReference type="Proteomes" id="UP000060345"/>
    </source>
</evidence>
<dbReference type="OrthoDB" id="1082336at2"/>
<organism evidence="3 5">
    <name type="scientific">Prevotella fusca JCM 17724</name>
    <dbReference type="NCBI Taxonomy" id="1236517"/>
    <lineage>
        <taxon>Bacteria</taxon>
        <taxon>Pseudomonadati</taxon>
        <taxon>Bacteroidota</taxon>
        <taxon>Bacteroidia</taxon>
        <taxon>Bacteroidales</taxon>
        <taxon>Prevotellaceae</taxon>
        <taxon>Prevotella</taxon>
    </lineage>
</organism>
<dbReference type="InterPro" id="IPR011652">
    <property type="entry name" value="MORN_2"/>
</dbReference>
<evidence type="ECO:0000256" key="1">
    <source>
        <dbReference type="SAM" id="MobiDB-lite"/>
    </source>
</evidence>
<dbReference type="STRING" id="1236517.ADJ77_03225"/>
<feature type="region of interest" description="Disordered" evidence="1">
    <location>
        <begin position="222"/>
        <end position="250"/>
    </location>
</feature>
<reference evidence="4 6" key="2">
    <citation type="submission" date="2021-03" db="EMBL/GenBank/DDBJ databases">
        <title>Human Oral Microbial Genomes.</title>
        <authorList>
            <person name="Johnston C.D."/>
            <person name="Chen T."/>
            <person name="Dewhirst F.E."/>
        </authorList>
    </citation>
    <scope>NUCLEOTIDE SEQUENCE [LARGE SCALE GENOMIC DNA]</scope>
    <source>
        <strain evidence="4 6">W1435</strain>
    </source>
</reference>
<accession>A0A0K1NIY9</accession>
<dbReference type="KEGG" id="pfus:ADJ77_03225"/>
<protein>
    <recommendedName>
        <fullName evidence="7">Toxin-antitoxin system YwqK family antitoxin</fullName>
    </recommendedName>
</protein>
<name>A0A0K1NIY9_9BACT</name>
<feature type="chain" id="PRO_5044544493" description="Toxin-antitoxin system YwqK family antitoxin" evidence="2">
    <location>
        <begin position="20"/>
        <end position="462"/>
    </location>
</feature>
<dbReference type="SUPFAM" id="SSF82185">
    <property type="entry name" value="Histone H3 K4-specific methyltransferase SET7/9 N-terminal domain"/>
    <property type="match status" value="1"/>
</dbReference>
<keyword evidence="2" id="KW-0732">Signal</keyword>
<dbReference type="AlphaFoldDB" id="A0A0K1NIY9"/>
<dbReference type="EMBL" id="CP072370">
    <property type="protein sequence ID" value="QUB86476.1"/>
    <property type="molecule type" value="Genomic_DNA"/>
</dbReference>
<dbReference type="EMBL" id="CP012074">
    <property type="protein sequence ID" value="AKU68858.1"/>
    <property type="molecule type" value="Genomic_DNA"/>
</dbReference>
<evidence type="ECO:0008006" key="7">
    <source>
        <dbReference type="Google" id="ProtNLM"/>
    </source>
</evidence>
<dbReference type="eggNOG" id="COG2849">
    <property type="taxonomic scope" value="Bacteria"/>
</dbReference>
<sequence length="462" mass="52123">MKRLYFIILACAFFCLASAQHVVRSYIPHGAIFYNSRWQGVSSADKASYYRVLAVDDGGHKIFYDYFITGQLQAEKHYTSINKHDDRHTVLNGVCRTFHKSGRVESVLQYKNGKADGRALSFFPSGNIGMKLTYRNGVLDGPCYTYNENGRLEYTTIWRNGSKVNEIKGGKDHYIDKITNEDDFCERFRRDEALIMAQSKSISKAREDAGLRNKEEAKDVRKTGDYIADSKGIQAESGGQSKVKGDRPARTAVRTKRGKQMTEEEKLIANVKYPDGPKGNAASVKGEKYSNAAMSPQGSFSFPYLYSLLSKDDERTQSIGALAGLSRNFKLSASQIIDGYGIQKEIIFHYNMVYDAQSGKDKITGKNPRQIAYFGTVTGNNLSLERIKMFTWSKDEMYHIAQEAISAGYQVLGNIDYLSTDGNFILEPKTIQIGYDEREVIITFTHQPNLYGGIYHIQMDVR</sequence>
<gene>
    <name evidence="3" type="ORF">ADJ77_03225</name>
    <name evidence="4" type="ORF">J5A51_10340</name>
</gene>
<keyword evidence="6" id="KW-1185">Reference proteome</keyword>
<feature type="signal peptide" evidence="2">
    <location>
        <begin position="1"/>
        <end position="19"/>
    </location>
</feature>
<dbReference type="Gene3D" id="2.20.110.10">
    <property type="entry name" value="Histone H3 K4-specific methyltransferase SET7/9 N-terminal domain"/>
    <property type="match status" value="1"/>
</dbReference>
<evidence type="ECO:0000313" key="3">
    <source>
        <dbReference type="EMBL" id="AKU68858.1"/>
    </source>
</evidence>
<dbReference type="Proteomes" id="UP000060345">
    <property type="component" value="Chromosome 1"/>
</dbReference>
<reference evidence="3 5" key="1">
    <citation type="submission" date="2015-07" db="EMBL/GenBank/DDBJ databases">
        <authorList>
            <person name="Noorani M."/>
        </authorList>
    </citation>
    <scope>NUCLEOTIDE SEQUENCE [LARGE SCALE GENOMIC DNA]</scope>
    <source>
        <strain evidence="3 5">W1435</strain>
    </source>
</reference>
<evidence type="ECO:0000256" key="2">
    <source>
        <dbReference type="SAM" id="SignalP"/>
    </source>
</evidence>
<proteinExistence type="predicted"/>
<dbReference type="Proteomes" id="UP000682005">
    <property type="component" value="Chromosome 1"/>
</dbReference>
<dbReference type="RefSeq" id="WP_025078396.1">
    <property type="nucleotide sequence ID" value="NZ_BAKO01000014.1"/>
</dbReference>
<evidence type="ECO:0000313" key="6">
    <source>
        <dbReference type="Proteomes" id="UP000682005"/>
    </source>
</evidence>
<dbReference type="Pfam" id="PF07661">
    <property type="entry name" value="MORN_2"/>
    <property type="match status" value="1"/>
</dbReference>
<evidence type="ECO:0000313" key="4">
    <source>
        <dbReference type="EMBL" id="QUB86476.1"/>
    </source>
</evidence>